<dbReference type="Gene3D" id="2.60.40.10">
    <property type="entry name" value="Immunoglobulins"/>
    <property type="match status" value="1"/>
</dbReference>
<organism evidence="1 2">
    <name type="scientific">Clostridium punense</name>
    <dbReference type="NCBI Taxonomy" id="1054297"/>
    <lineage>
        <taxon>Bacteria</taxon>
        <taxon>Bacillati</taxon>
        <taxon>Bacillota</taxon>
        <taxon>Clostridia</taxon>
        <taxon>Eubacteriales</taxon>
        <taxon>Clostridiaceae</taxon>
        <taxon>Clostridium</taxon>
    </lineage>
</organism>
<proteinExistence type="predicted"/>
<keyword evidence="2" id="KW-1185">Reference proteome</keyword>
<dbReference type="Gene3D" id="3.40.50.1820">
    <property type="entry name" value="alpha/beta hydrolase"/>
    <property type="match status" value="1"/>
</dbReference>
<dbReference type="SUPFAM" id="SSF53474">
    <property type="entry name" value="alpha/beta-Hydrolases"/>
    <property type="match status" value="1"/>
</dbReference>
<protein>
    <submittedName>
        <fullName evidence="1">Enterochelin esterase family protein</fullName>
    </submittedName>
</protein>
<sequence>MNTVKVDSPRLRKLYEDIKINKEESLQLFWEEVKENGAPLIEEIEGDNENCLVTLLWREVEPIDNIRVIGEIFGMDPDFTKFYRMAGTDLHFRSWKVNKGAHGVYIFILNGEDNQDWSEFNFVVDPLNPQRYVCIEDDKNPEPYLLCKEESYIALPDYKENNWTIEEPQVNKGKVEVIEDFESSILNNKRRIWMYTPASYDKNSNPCSLAIFTDGWHYVHVTKVITILDKLISKGEISPVCVAFIEAVDRDTELTCSEKFSDLVTKELLPFIYEKYNVTRLAESTLIGGFSYGGLNASFIGAKYPEIFGKVFCQSGAMYWTYEEDENQKGKIIQMYQEGHKLPLDFYMTFGEYEKDAIVHYNANKEFAKLLEDKGYTYKYKEFLGSHTYMDLDMELANGFKFLLGNNIL</sequence>
<name>A0ABS4K4S2_9CLOT</name>
<dbReference type="PANTHER" id="PTHR48098:SF3">
    <property type="entry name" value="IRON(III) ENTEROBACTIN ESTERASE"/>
    <property type="match status" value="1"/>
</dbReference>
<dbReference type="SUPFAM" id="SSF81296">
    <property type="entry name" value="E set domains"/>
    <property type="match status" value="1"/>
</dbReference>
<dbReference type="EMBL" id="JAGGLL010000009">
    <property type="protein sequence ID" value="MBP2021634.1"/>
    <property type="molecule type" value="Genomic_DNA"/>
</dbReference>
<evidence type="ECO:0000313" key="1">
    <source>
        <dbReference type="EMBL" id="MBP2021634.1"/>
    </source>
</evidence>
<evidence type="ECO:0000313" key="2">
    <source>
        <dbReference type="Proteomes" id="UP001519308"/>
    </source>
</evidence>
<dbReference type="Proteomes" id="UP001519308">
    <property type="component" value="Unassembled WGS sequence"/>
</dbReference>
<dbReference type="InterPro" id="IPR014756">
    <property type="entry name" value="Ig_E-set"/>
</dbReference>
<gene>
    <name evidence="1" type="ORF">J2Z44_001430</name>
</gene>
<dbReference type="RefSeq" id="WP_021283552.1">
    <property type="nucleotide sequence ID" value="NZ_JAGGLL010000009.1"/>
</dbReference>
<dbReference type="InterPro" id="IPR029058">
    <property type="entry name" value="AB_hydrolase_fold"/>
</dbReference>
<dbReference type="PANTHER" id="PTHR48098">
    <property type="entry name" value="ENTEROCHELIN ESTERASE-RELATED"/>
    <property type="match status" value="1"/>
</dbReference>
<dbReference type="InterPro" id="IPR013783">
    <property type="entry name" value="Ig-like_fold"/>
</dbReference>
<accession>A0ABS4K4S2</accession>
<comment type="caution">
    <text evidence="1">The sequence shown here is derived from an EMBL/GenBank/DDBJ whole genome shotgun (WGS) entry which is preliminary data.</text>
</comment>
<dbReference type="InterPro" id="IPR050583">
    <property type="entry name" value="Mycobacterial_A85_antigen"/>
</dbReference>
<reference evidence="1 2" key="1">
    <citation type="submission" date="2021-03" db="EMBL/GenBank/DDBJ databases">
        <title>Genomic Encyclopedia of Type Strains, Phase IV (KMG-IV): sequencing the most valuable type-strain genomes for metagenomic binning, comparative biology and taxonomic classification.</title>
        <authorList>
            <person name="Goeker M."/>
        </authorList>
    </citation>
    <scope>NUCLEOTIDE SEQUENCE [LARGE SCALE GENOMIC DNA]</scope>
    <source>
        <strain evidence="1 2">DSM 28650</strain>
    </source>
</reference>
<dbReference type="Pfam" id="PF00756">
    <property type="entry name" value="Esterase"/>
    <property type="match status" value="1"/>
</dbReference>
<dbReference type="InterPro" id="IPR000801">
    <property type="entry name" value="Esterase-like"/>
</dbReference>